<keyword evidence="5 6" id="KW-0472">Membrane</keyword>
<dbReference type="PANTHER" id="PTHR12560:SF0">
    <property type="entry name" value="LD18904P"/>
    <property type="match status" value="1"/>
</dbReference>
<dbReference type="PIRSF" id="PIRSF005225">
    <property type="entry name" value="LAG1_LAC1"/>
    <property type="match status" value="1"/>
</dbReference>
<evidence type="ECO:0000313" key="9">
    <source>
        <dbReference type="EMBL" id="KAG2176345.1"/>
    </source>
</evidence>
<dbReference type="SMART" id="SM00724">
    <property type="entry name" value="TLC"/>
    <property type="match status" value="1"/>
</dbReference>
<protein>
    <recommendedName>
        <fullName evidence="8">TLC domain-containing protein</fullName>
    </recommendedName>
</protein>
<organism evidence="9 10">
    <name type="scientific">Mortierella isabellina</name>
    <name type="common">Filamentous fungus</name>
    <name type="synonym">Umbelopsis isabellina</name>
    <dbReference type="NCBI Taxonomy" id="91625"/>
    <lineage>
        <taxon>Eukaryota</taxon>
        <taxon>Fungi</taxon>
        <taxon>Fungi incertae sedis</taxon>
        <taxon>Mucoromycota</taxon>
        <taxon>Mucoromycotina</taxon>
        <taxon>Umbelopsidomycetes</taxon>
        <taxon>Umbelopsidales</taxon>
        <taxon>Umbelopsidaceae</taxon>
        <taxon>Umbelopsis</taxon>
    </lineage>
</organism>
<comment type="similarity">
    <text evidence="2">Belongs to the sphingosine N-acyltransferase family.</text>
</comment>
<proteinExistence type="inferred from homology"/>
<evidence type="ECO:0000256" key="1">
    <source>
        <dbReference type="ARBA" id="ARBA00004141"/>
    </source>
</evidence>
<evidence type="ECO:0000256" key="4">
    <source>
        <dbReference type="ARBA" id="ARBA00022989"/>
    </source>
</evidence>
<feature type="transmembrane region" description="Helical" evidence="7">
    <location>
        <begin position="82"/>
        <end position="104"/>
    </location>
</feature>
<dbReference type="Pfam" id="PF03798">
    <property type="entry name" value="TRAM_LAG1_CLN8"/>
    <property type="match status" value="1"/>
</dbReference>
<feature type="transmembrane region" description="Helical" evidence="7">
    <location>
        <begin position="253"/>
        <end position="277"/>
    </location>
</feature>
<evidence type="ECO:0000259" key="8">
    <source>
        <dbReference type="PROSITE" id="PS50922"/>
    </source>
</evidence>
<keyword evidence="10" id="KW-1185">Reference proteome</keyword>
<dbReference type="InterPro" id="IPR006634">
    <property type="entry name" value="TLC-dom"/>
</dbReference>
<evidence type="ECO:0000256" key="6">
    <source>
        <dbReference type="PROSITE-ProRule" id="PRU00205"/>
    </source>
</evidence>
<dbReference type="PANTHER" id="PTHR12560">
    <property type="entry name" value="LONGEVITY ASSURANCE FACTOR 1 LAG1"/>
    <property type="match status" value="1"/>
</dbReference>
<dbReference type="InterPro" id="IPR016439">
    <property type="entry name" value="Lag1/Lac1-like"/>
</dbReference>
<dbReference type="GO" id="GO:0046513">
    <property type="term" value="P:ceramide biosynthetic process"/>
    <property type="evidence" value="ECO:0007669"/>
    <property type="project" value="InterPro"/>
</dbReference>
<evidence type="ECO:0000256" key="5">
    <source>
        <dbReference type="ARBA" id="ARBA00023136"/>
    </source>
</evidence>
<evidence type="ECO:0000256" key="7">
    <source>
        <dbReference type="SAM" id="Phobius"/>
    </source>
</evidence>
<dbReference type="PROSITE" id="PS50922">
    <property type="entry name" value="TLC"/>
    <property type="match status" value="1"/>
</dbReference>
<keyword evidence="3 6" id="KW-0812">Transmembrane</keyword>
<dbReference type="GO" id="GO:0016020">
    <property type="term" value="C:membrane"/>
    <property type="evidence" value="ECO:0007669"/>
    <property type="project" value="UniProtKB-SubCell"/>
</dbReference>
<sequence>MAAATHRPSAKKRERKLAVKPIEKQSSLASLIIAHEIDVPGAILVAILVASAMGSTTATKMVKLSYETSPGSNLYDKGWDDAYFVGFWVLAFTFLRAAVMRYVFTPFAKAYGADTPAKQLRFAEQGWSFAFYSIFWSLGMYVMYNSPHWFNPAEYWVGYPHILISGWMKWYYLAQIGFWIQQFYVLHIEKRRKDHYAMLSHHVITFALLVSSYCVNFTRIGNAVLCCMDFADILLPLAKILNYLNLRTICDIAFGLFAVGWLVTRHILFTIIIWSTAFDPPKYMDMLWEPEKGKYFTPTTQKIYLGLFLLLDLIILFWFAMILRVIIKVLTGNAASDTRSDSEDSGDEDDKQQ</sequence>
<comment type="caution">
    <text evidence="9">The sequence shown here is derived from an EMBL/GenBank/DDBJ whole genome shotgun (WGS) entry which is preliminary data.</text>
</comment>
<evidence type="ECO:0000256" key="2">
    <source>
        <dbReference type="ARBA" id="ARBA00009808"/>
    </source>
</evidence>
<evidence type="ECO:0000256" key="3">
    <source>
        <dbReference type="ARBA" id="ARBA00022692"/>
    </source>
</evidence>
<accession>A0A8H7UB34</accession>
<reference evidence="9" key="1">
    <citation type="submission" date="2020-12" db="EMBL/GenBank/DDBJ databases">
        <title>Metabolic potential, ecology and presence of endohyphal bacteria is reflected in genomic diversity of Mucoromycotina.</title>
        <authorList>
            <person name="Muszewska A."/>
            <person name="Okrasinska A."/>
            <person name="Steczkiewicz K."/>
            <person name="Drgas O."/>
            <person name="Orlowska M."/>
            <person name="Perlinska-Lenart U."/>
            <person name="Aleksandrzak-Piekarczyk T."/>
            <person name="Szatraj K."/>
            <person name="Zielenkiewicz U."/>
            <person name="Pilsyk S."/>
            <person name="Malc E."/>
            <person name="Mieczkowski P."/>
            <person name="Kruszewska J.S."/>
            <person name="Biernat P."/>
            <person name="Pawlowska J."/>
        </authorList>
    </citation>
    <scope>NUCLEOTIDE SEQUENCE</scope>
    <source>
        <strain evidence="9">WA0000067209</strain>
    </source>
</reference>
<feature type="transmembrane region" description="Helical" evidence="7">
    <location>
        <begin position="303"/>
        <end position="327"/>
    </location>
</feature>
<feature type="domain" description="TLC" evidence="8">
    <location>
        <begin position="117"/>
        <end position="331"/>
    </location>
</feature>
<evidence type="ECO:0000313" key="10">
    <source>
        <dbReference type="Proteomes" id="UP000654370"/>
    </source>
</evidence>
<dbReference type="AlphaFoldDB" id="A0A8H7UB34"/>
<dbReference type="EMBL" id="JAEPQZ010000010">
    <property type="protein sequence ID" value="KAG2176345.1"/>
    <property type="molecule type" value="Genomic_DNA"/>
</dbReference>
<dbReference type="GO" id="GO:0050291">
    <property type="term" value="F:sphingosine N-acyltransferase activity"/>
    <property type="evidence" value="ECO:0007669"/>
    <property type="project" value="InterPro"/>
</dbReference>
<name>A0A8H7UB34_MORIS</name>
<dbReference type="Proteomes" id="UP000654370">
    <property type="component" value="Unassembled WGS sequence"/>
</dbReference>
<comment type="subcellular location">
    <subcellularLocation>
        <location evidence="1">Membrane</location>
        <topology evidence="1">Multi-pass membrane protein</topology>
    </subcellularLocation>
</comment>
<keyword evidence="4 7" id="KW-1133">Transmembrane helix</keyword>
<feature type="transmembrane region" description="Helical" evidence="7">
    <location>
        <begin position="125"/>
        <end position="144"/>
    </location>
</feature>
<gene>
    <name evidence="9" type="ORF">INT43_005579</name>
</gene>
<dbReference type="OrthoDB" id="537032at2759"/>